<gene>
    <name evidence="1" type="ORF">ADIS_3129</name>
</gene>
<sequence>MFYHFKDVSLTQFDNKGNLLGTAPVPEDGPEAMGYIVGMRYRPDGSLLLQSLNGEIGIMDSSLTLQRHLQMPFQSTLPTLRSNVKSLDSQGNDVLVYFPGRNGTNPFEKGYFKNNFLLEKIDLESGEVQPVFKLAPESKFQEDTYHDTPYVLIAVGGHDEVLYVLDNDPIIHRYVLRGNDVPSLSIPLEARKFIQVTPQPIPLGNMDGVYPGVIDGIHPITGGFAVTYGEGLTKEEVDNQRYADPRALKSIQRNVLKFYFYDKGWSDEIDLPREISEILYIEGPEGISYGLKNVAFGGSQTTNQVTIYKLAIESTGSTKGNR</sequence>
<comment type="caution">
    <text evidence="1">The sequence shown here is derived from an EMBL/GenBank/DDBJ whole genome shotgun (WGS) entry which is preliminary data.</text>
</comment>
<organism evidence="1 2">
    <name type="scientific">Lunatimonas lonarensis</name>
    <dbReference type="NCBI Taxonomy" id="1232681"/>
    <lineage>
        <taxon>Bacteria</taxon>
        <taxon>Pseudomonadati</taxon>
        <taxon>Bacteroidota</taxon>
        <taxon>Cytophagia</taxon>
        <taxon>Cytophagales</taxon>
        <taxon>Cyclobacteriaceae</taxon>
    </lineage>
</organism>
<evidence type="ECO:0000313" key="1">
    <source>
        <dbReference type="EMBL" id="EON76679.1"/>
    </source>
</evidence>
<keyword evidence="2" id="KW-1185">Reference proteome</keyword>
<accession>R7ZRR9</accession>
<protein>
    <submittedName>
        <fullName evidence="1">Uncharacterized protein</fullName>
    </submittedName>
</protein>
<reference evidence="1 2" key="1">
    <citation type="submission" date="2013-02" db="EMBL/GenBank/DDBJ databases">
        <title>A novel strain isolated from Lonar lake, Maharashtra, India.</title>
        <authorList>
            <person name="Singh A."/>
        </authorList>
    </citation>
    <scope>NUCLEOTIDE SEQUENCE [LARGE SCALE GENOMIC DNA]</scope>
    <source>
        <strain evidence="1 2">AK24</strain>
    </source>
</reference>
<dbReference type="EMBL" id="AQHR01000085">
    <property type="protein sequence ID" value="EON76679.1"/>
    <property type="molecule type" value="Genomic_DNA"/>
</dbReference>
<proteinExistence type="predicted"/>
<dbReference type="Proteomes" id="UP000013909">
    <property type="component" value="Unassembled WGS sequence"/>
</dbReference>
<dbReference type="AlphaFoldDB" id="R7ZRR9"/>
<evidence type="ECO:0000313" key="2">
    <source>
        <dbReference type="Proteomes" id="UP000013909"/>
    </source>
</evidence>
<name>R7ZRR9_9BACT</name>